<evidence type="ECO:0000256" key="2">
    <source>
        <dbReference type="ARBA" id="ARBA00022723"/>
    </source>
</evidence>
<name>A0A3Q3IDE2_MONAL</name>
<keyword evidence="2" id="KW-0479">Metal-binding</keyword>
<keyword evidence="8" id="KW-1185">Reference proteome</keyword>
<feature type="compositionally biased region" description="Polar residues" evidence="4">
    <location>
        <begin position="108"/>
        <end position="120"/>
    </location>
</feature>
<dbReference type="PROSITE" id="PS51450">
    <property type="entry name" value="LRR"/>
    <property type="match status" value="3"/>
</dbReference>
<feature type="region of interest" description="Disordered" evidence="4">
    <location>
        <begin position="1116"/>
        <end position="1192"/>
    </location>
</feature>
<dbReference type="InterPro" id="IPR036457">
    <property type="entry name" value="PPM-type-like_dom_sf"/>
</dbReference>
<accession>A0A3Q3IDE2</accession>
<feature type="region of interest" description="Disordered" evidence="4">
    <location>
        <begin position="1"/>
        <end position="57"/>
    </location>
</feature>
<dbReference type="Pfam" id="PF00481">
    <property type="entry name" value="PP2C"/>
    <property type="match status" value="1"/>
</dbReference>
<dbReference type="SMART" id="SM00369">
    <property type="entry name" value="LRR_TYP"/>
    <property type="match status" value="11"/>
</dbReference>
<dbReference type="InterPro" id="IPR001611">
    <property type="entry name" value="Leu-rich_rpt"/>
</dbReference>
<feature type="compositionally biased region" description="Polar residues" evidence="4">
    <location>
        <begin position="1246"/>
        <end position="1259"/>
    </location>
</feature>
<evidence type="ECO:0000256" key="3">
    <source>
        <dbReference type="ARBA" id="ARBA00022737"/>
    </source>
</evidence>
<dbReference type="Pfam" id="PF23010">
    <property type="entry name" value="RA_3"/>
    <property type="match status" value="1"/>
</dbReference>
<feature type="compositionally biased region" description="Basic residues" evidence="4">
    <location>
        <begin position="18"/>
        <end position="27"/>
    </location>
</feature>
<evidence type="ECO:0000313" key="8">
    <source>
        <dbReference type="Proteomes" id="UP000261600"/>
    </source>
</evidence>
<reference evidence="7" key="2">
    <citation type="submission" date="2025-09" db="UniProtKB">
        <authorList>
            <consortium name="Ensembl"/>
        </authorList>
    </citation>
    <scope>IDENTIFICATION</scope>
</reference>
<evidence type="ECO:0000259" key="5">
    <source>
        <dbReference type="PROSITE" id="PS50003"/>
    </source>
</evidence>
<dbReference type="InterPro" id="IPR003591">
    <property type="entry name" value="Leu-rich_rpt_typical-subtyp"/>
</dbReference>
<dbReference type="PANTHER" id="PTHR48051">
    <property type="match status" value="1"/>
</dbReference>
<feature type="compositionally biased region" description="Low complexity" evidence="4">
    <location>
        <begin position="1146"/>
        <end position="1160"/>
    </location>
</feature>
<dbReference type="Pfam" id="PF00560">
    <property type="entry name" value="LRR_1"/>
    <property type="match status" value="1"/>
</dbReference>
<dbReference type="InterPro" id="IPR032675">
    <property type="entry name" value="LRR_dom_sf"/>
</dbReference>
<feature type="domain" description="PH" evidence="5">
    <location>
        <begin position="220"/>
        <end position="320"/>
    </location>
</feature>
<dbReference type="FunFam" id="3.80.10.10:FF:000027">
    <property type="entry name" value="PH domain and leucine rich repeat protein phosphatase 2"/>
    <property type="match status" value="1"/>
</dbReference>
<evidence type="ECO:0000256" key="1">
    <source>
        <dbReference type="ARBA" id="ARBA00022614"/>
    </source>
</evidence>
<dbReference type="PROSITE" id="PS51746">
    <property type="entry name" value="PPM_2"/>
    <property type="match status" value="1"/>
</dbReference>
<dbReference type="GO" id="GO:0005737">
    <property type="term" value="C:cytoplasm"/>
    <property type="evidence" value="ECO:0007669"/>
    <property type="project" value="TreeGrafter"/>
</dbReference>
<evidence type="ECO:0000313" key="7">
    <source>
        <dbReference type="Ensembl" id="ENSMALP00000000824.1"/>
    </source>
</evidence>
<dbReference type="InterPro" id="IPR055071">
    <property type="entry name" value="RA_PHLPP-like"/>
</dbReference>
<dbReference type="PANTHER" id="PTHR48051:SF43">
    <property type="entry name" value="PH DOMAIN AND LEUCINE RICH REPEAT PROTEIN PHOSPHATASE 1"/>
    <property type="match status" value="1"/>
</dbReference>
<dbReference type="SUPFAM" id="SSF52058">
    <property type="entry name" value="L domain-like"/>
    <property type="match status" value="2"/>
</dbReference>
<evidence type="ECO:0000256" key="4">
    <source>
        <dbReference type="SAM" id="MobiDB-lite"/>
    </source>
</evidence>
<protein>
    <recommendedName>
        <fullName evidence="9">PPM-type phosphatase domain-containing protein</fullName>
    </recommendedName>
</protein>
<sequence>MYCLTSASSSTSVNSLLSKRRQRHKRNLSLGAAPTSFSPGVLSAEATSPAPSASPLSTLSLDRKTFLRQKQSKQLQASDKAWVRSDLRRGSVNDTEAGAGSNIEPLTLNKNPSKCPSGSQALPLPGQASAQPDLEIPGGNRGWLEPINTSPIPALFVQLHGGAVRRLGDDERPLQMLNKYLVNLGFEDASRVQEEGMNPEIGCLIRFYFGKPRSVGGSERVQLSGMYNVRKGKLALPVNRWSKRQVTLSGTCLIVSSVKHAHTGKMHILPLIGGKVEDVKRHSHCLALSSAGPQSQTYYISYDSYTEHLRWHRTASKIVSQRVNSVDMSCCSLEELPAQLFYSQDLTHLNLKNNFMSPHKGVPALTRFCKLRSVSLSNNALSEFPLALCDIGSLTELNLSGNHLSSLPAEVGTVHNLQTLLLDGNFLSALPVELGYLEGLTYLGLSFNRFSCIPPVLEKLKGMERLCLAGNQLCVLHMAFLQWLPSRYIDLRLNPLQKVTVGDSEQLVHIIQLDLRDTGLLELDARPLCRLELLRCDRNALSVLRVSGNALKSLHAAHNELKQLEVQPVPENLTLLDLSWNKLSCVADWVCESSRLEVLDISHNSVTELPVWLLSSGSLRKLLAGWNQVCQLAETLERSQLEVLDLQHNYLTELPHNLFIKAQSLRYLNVSANRLESLPAASLSEDSFSSLEELYLTNNSLSDKSIPLLTGHTQLRVLHLAYNQLQTFTTSKLAQLEQLEELDLSGNRLRAVPTTILSCQRMHTLSAHSNYINTFPEVLQLPEIKCVDLSCNELTEVTLPETLPPKLQELDLTGNPRLNLDHKSLELLKYEPQTQTLESHGAPAVWSHGYTEASGVKNKLCVAALALDSFCGTCEALYGVFDGDRNVEVPYLLQCTMGDVLAEELHRCQRQEDYMINTFLTMQRKLGTAGQRMGGSAALCHIRHDPVAPGEHSGCFTLKAANVGRCQAVLCRDGKAMQLSTIHTVKEELEYQRVRQRNAIITEDNKVSGVTDSTRIMGYSFLFPSVTPRPEVSTVTLTPQDEFFLLGSRGLWDMLSPSEAVEAVRNVPDVLAAAKKLVTLAQSYGCSDSLSAVVVQLSITEDCCCFCEPPPPPPSPGLGTHTSTNPYLASADGGIPLPPASSGTVSELSSEFSTSEMSSEVGSTASSEEPPSQTEPLTSHSNLPGRASLRRPTCGVGSFQRQFSGALSDNGLDSEDEEPIAGVFSNGSRVEVEADVHCLQRHNCPAPQTHTHAQPSTNLPPAVASHHEPSSHTFSSLSPSPCLSGEARSETLGRRARANGSVACNGRSQDLIEEAADTPVRDYFNAPAQPDPDDQLIIPPELEEEVRQIIQQQQEQMQTHNQQAHGYQKPGDYFITPL</sequence>
<feature type="compositionally biased region" description="Low complexity" evidence="4">
    <location>
        <begin position="1"/>
        <end position="17"/>
    </location>
</feature>
<dbReference type="InterPro" id="IPR050216">
    <property type="entry name" value="LRR_domain-containing"/>
</dbReference>
<dbReference type="GO" id="GO:0046872">
    <property type="term" value="F:metal ion binding"/>
    <property type="evidence" value="ECO:0007669"/>
    <property type="project" value="UniProtKB-KW"/>
</dbReference>
<keyword evidence="1" id="KW-0433">Leucine-rich repeat</keyword>
<dbReference type="SUPFAM" id="SSF81606">
    <property type="entry name" value="PP2C-like"/>
    <property type="match status" value="1"/>
</dbReference>
<dbReference type="Proteomes" id="UP000261600">
    <property type="component" value="Unplaced"/>
</dbReference>
<dbReference type="PRINTS" id="PR00019">
    <property type="entry name" value="LEURICHRPT"/>
</dbReference>
<organism evidence="7 8">
    <name type="scientific">Monopterus albus</name>
    <name type="common">Swamp eel</name>
    <dbReference type="NCBI Taxonomy" id="43700"/>
    <lineage>
        <taxon>Eukaryota</taxon>
        <taxon>Metazoa</taxon>
        <taxon>Chordata</taxon>
        <taxon>Craniata</taxon>
        <taxon>Vertebrata</taxon>
        <taxon>Euteleostomi</taxon>
        <taxon>Actinopterygii</taxon>
        <taxon>Neopterygii</taxon>
        <taxon>Teleostei</taxon>
        <taxon>Neoteleostei</taxon>
        <taxon>Acanthomorphata</taxon>
        <taxon>Anabantaria</taxon>
        <taxon>Synbranchiformes</taxon>
        <taxon>Synbranchidae</taxon>
        <taxon>Monopterus</taxon>
    </lineage>
</organism>
<dbReference type="Ensembl" id="ENSMALT00000000862.1">
    <property type="protein sequence ID" value="ENSMALP00000000824.1"/>
    <property type="gene ID" value="ENSMALG00000000481.1"/>
</dbReference>
<dbReference type="Pfam" id="PF13855">
    <property type="entry name" value="LRR_8"/>
    <property type="match status" value="1"/>
</dbReference>
<feature type="region of interest" description="Disordered" evidence="4">
    <location>
        <begin position="1243"/>
        <end position="1299"/>
    </location>
</feature>
<feature type="compositionally biased region" description="Low complexity" evidence="4">
    <location>
        <begin position="42"/>
        <end position="57"/>
    </location>
</feature>
<dbReference type="SMART" id="SM00364">
    <property type="entry name" value="LRR_BAC"/>
    <property type="match status" value="8"/>
</dbReference>
<evidence type="ECO:0008006" key="9">
    <source>
        <dbReference type="Google" id="ProtNLM"/>
    </source>
</evidence>
<dbReference type="CDD" id="cd00143">
    <property type="entry name" value="PP2Cc"/>
    <property type="match status" value="1"/>
</dbReference>
<feature type="region of interest" description="Disordered" evidence="4">
    <location>
        <begin position="92"/>
        <end position="120"/>
    </location>
</feature>
<dbReference type="Gene3D" id="3.80.10.10">
    <property type="entry name" value="Ribonuclease Inhibitor"/>
    <property type="match status" value="3"/>
</dbReference>
<dbReference type="PROSITE" id="PS50003">
    <property type="entry name" value="PH_DOMAIN"/>
    <property type="match status" value="1"/>
</dbReference>
<feature type="domain" description="PPM-type phosphatase" evidence="6">
    <location>
        <begin position="847"/>
        <end position="1097"/>
    </location>
</feature>
<feature type="compositionally biased region" description="Low complexity" evidence="4">
    <location>
        <begin position="1271"/>
        <end position="1281"/>
    </location>
</feature>
<dbReference type="SMART" id="SM00332">
    <property type="entry name" value="PP2Cc"/>
    <property type="match status" value="1"/>
</dbReference>
<dbReference type="SUPFAM" id="SSF50729">
    <property type="entry name" value="PH domain-like"/>
    <property type="match status" value="1"/>
</dbReference>
<dbReference type="InterPro" id="IPR001849">
    <property type="entry name" value="PH_domain"/>
</dbReference>
<keyword evidence="3" id="KW-0677">Repeat</keyword>
<evidence type="ECO:0000259" key="6">
    <source>
        <dbReference type="PROSITE" id="PS51746"/>
    </source>
</evidence>
<dbReference type="InterPro" id="IPR001932">
    <property type="entry name" value="PPM-type_phosphatase-like_dom"/>
</dbReference>
<feature type="compositionally biased region" description="Polar residues" evidence="4">
    <location>
        <begin position="1161"/>
        <end position="1182"/>
    </location>
</feature>
<proteinExistence type="predicted"/>
<reference evidence="7" key="1">
    <citation type="submission" date="2025-08" db="UniProtKB">
        <authorList>
            <consortium name="Ensembl"/>
        </authorList>
    </citation>
    <scope>IDENTIFICATION</scope>
</reference>
<dbReference type="Gene3D" id="3.60.40.10">
    <property type="entry name" value="PPM-type phosphatase domain"/>
    <property type="match status" value="1"/>
</dbReference>